<dbReference type="CDD" id="cd03801">
    <property type="entry name" value="GT4_PimA-like"/>
    <property type="match status" value="1"/>
</dbReference>
<dbReference type="Proteomes" id="UP001165677">
    <property type="component" value="Unassembled WGS sequence"/>
</dbReference>
<proteinExistence type="predicted"/>
<dbReference type="PANTHER" id="PTHR46401">
    <property type="entry name" value="GLYCOSYLTRANSFERASE WBBK-RELATED"/>
    <property type="match status" value="1"/>
</dbReference>
<dbReference type="RefSeq" id="WP_264368658.1">
    <property type="nucleotide sequence ID" value="NZ_JAPCIO010000003.1"/>
</dbReference>
<organism evidence="3 4">
    <name type="scientific">Flavobacterium lacisediminis</name>
    <dbReference type="NCBI Taxonomy" id="2989705"/>
    <lineage>
        <taxon>Bacteria</taxon>
        <taxon>Pseudomonadati</taxon>
        <taxon>Bacteroidota</taxon>
        <taxon>Flavobacteriia</taxon>
        <taxon>Flavobacteriales</taxon>
        <taxon>Flavobacteriaceae</taxon>
        <taxon>Flavobacterium</taxon>
    </lineage>
</organism>
<dbReference type="Pfam" id="PF00534">
    <property type="entry name" value="Glycos_transf_1"/>
    <property type="match status" value="1"/>
</dbReference>
<dbReference type="SUPFAM" id="SSF53756">
    <property type="entry name" value="UDP-Glycosyltransferase/glycogen phosphorylase"/>
    <property type="match status" value="1"/>
</dbReference>
<evidence type="ECO:0000313" key="3">
    <source>
        <dbReference type="EMBL" id="MCW1147829.1"/>
    </source>
</evidence>
<comment type="caution">
    <text evidence="3">The sequence shown here is derived from an EMBL/GenBank/DDBJ whole genome shotgun (WGS) entry which is preliminary data.</text>
</comment>
<dbReference type="Gene3D" id="3.40.50.2000">
    <property type="entry name" value="Glycogen Phosphorylase B"/>
    <property type="match status" value="1"/>
</dbReference>
<keyword evidence="4" id="KW-1185">Reference proteome</keyword>
<dbReference type="EMBL" id="JAPCIO010000003">
    <property type="protein sequence ID" value="MCW1147829.1"/>
    <property type="molecule type" value="Genomic_DNA"/>
</dbReference>
<evidence type="ECO:0000313" key="4">
    <source>
        <dbReference type="Proteomes" id="UP001165677"/>
    </source>
</evidence>
<evidence type="ECO:0000259" key="2">
    <source>
        <dbReference type="Pfam" id="PF00534"/>
    </source>
</evidence>
<accession>A0ABT3EGW1</accession>
<gene>
    <name evidence="3" type="ORF">OJ995_06325</name>
</gene>
<dbReference type="PANTHER" id="PTHR46401:SF2">
    <property type="entry name" value="GLYCOSYLTRANSFERASE WBBK-RELATED"/>
    <property type="match status" value="1"/>
</dbReference>
<name>A0ABT3EGW1_9FLAO</name>
<dbReference type="InterPro" id="IPR001296">
    <property type="entry name" value="Glyco_trans_1"/>
</dbReference>
<evidence type="ECO:0000256" key="1">
    <source>
        <dbReference type="ARBA" id="ARBA00022679"/>
    </source>
</evidence>
<sequence>MRICIITHVQHIKSDNQYFGYAPYIREMNIWFKYVDEVQVVAPLVEGPINPIHEKYIHSKLQFIDVLEFEITSLQNIIKTIFKLPILFKVVYIAMAQADHIHLRCPGNMGLIGALVQILFPNKQKTAKYAGNWDPKSKQPWSYRLQKWILSNTFLTRNMQVLVYGKWEGSTKNIKSFFTATYSENEVRNSSCEIRSVNNEVIKFLFVGTLSKGKQPLYVIQLVEELNKRGEKVILELYGEGVLRKELELYIAQNNLESIVTLKGNQTKETVLKGYQNSHFLILPSKSEGWPKVVAEAMFWGCVPIASPVSCVPYMMGNGNRGVILKEELNQDISKITTIINNQELYQKMATDGQVWSRQFTTDKFETEISKLLKE</sequence>
<feature type="domain" description="Glycosyl transferase family 1" evidence="2">
    <location>
        <begin position="198"/>
        <end position="354"/>
    </location>
</feature>
<protein>
    <submittedName>
        <fullName evidence="3">Glycosyltransferase</fullName>
    </submittedName>
</protein>
<keyword evidence="1" id="KW-0808">Transferase</keyword>
<reference evidence="3" key="1">
    <citation type="submission" date="2022-10" db="EMBL/GenBank/DDBJ databases">
        <title>Flavobacterium sp. nov., a bacterium isolated from lake sediment.</title>
        <authorList>
            <person name="Qu J.-H."/>
        </authorList>
    </citation>
    <scope>NUCLEOTIDE SEQUENCE</scope>
    <source>
        <strain evidence="3">TH16-21</strain>
    </source>
</reference>